<gene>
    <name evidence="2" type="ORF">CYNAS_LOCUS13879</name>
</gene>
<sequence length="93" mass="10790">MFISQLVIILAIVFILRFLFGLIRLSFMNEILSSLTWLLIGALVVWMFCRATNSYPQVEKMVERSVNRIWLFLLKSPVGRNLHHLEVALSKAL</sequence>
<name>A0AA36M847_CYLNA</name>
<organism evidence="2 3">
    <name type="scientific">Cylicocyclus nassatus</name>
    <name type="common">Nematode worm</name>
    <dbReference type="NCBI Taxonomy" id="53992"/>
    <lineage>
        <taxon>Eukaryota</taxon>
        <taxon>Metazoa</taxon>
        <taxon>Ecdysozoa</taxon>
        <taxon>Nematoda</taxon>
        <taxon>Chromadorea</taxon>
        <taxon>Rhabditida</taxon>
        <taxon>Rhabditina</taxon>
        <taxon>Rhabditomorpha</taxon>
        <taxon>Strongyloidea</taxon>
        <taxon>Strongylidae</taxon>
        <taxon>Cylicocyclus</taxon>
    </lineage>
</organism>
<evidence type="ECO:0000313" key="3">
    <source>
        <dbReference type="Proteomes" id="UP001176961"/>
    </source>
</evidence>
<keyword evidence="1" id="KW-0472">Membrane</keyword>
<keyword evidence="1" id="KW-0812">Transmembrane</keyword>
<accession>A0AA36M847</accession>
<reference evidence="2" key="1">
    <citation type="submission" date="2023-07" db="EMBL/GenBank/DDBJ databases">
        <authorList>
            <consortium name="CYATHOMIX"/>
        </authorList>
    </citation>
    <scope>NUCLEOTIDE SEQUENCE</scope>
    <source>
        <strain evidence="2">N/A</strain>
    </source>
</reference>
<dbReference type="Proteomes" id="UP001176961">
    <property type="component" value="Unassembled WGS sequence"/>
</dbReference>
<protein>
    <submittedName>
        <fullName evidence="2">Uncharacterized protein</fullName>
    </submittedName>
</protein>
<evidence type="ECO:0000313" key="2">
    <source>
        <dbReference type="EMBL" id="CAJ0601896.1"/>
    </source>
</evidence>
<keyword evidence="3" id="KW-1185">Reference proteome</keyword>
<feature type="transmembrane region" description="Helical" evidence="1">
    <location>
        <begin position="31"/>
        <end position="49"/>
    </location>
</feature>
<keyword evidence="1" id="KW-1133">Transmembrane helix</keyword>
<feature type="transmembrane region" description="Helical" evidence="1">
    <location>
        <begin position="7"/>
        <end position="25"/>
    </location>
</feature>
<evidence type="ECO:0000256" key="1">
    <source>
        <dbReference type="SAM" id="Phobius"/>
    </source>
</evidence>
<dbReference type="EMBL" id="CATQJL010000305">
    <property type="protein sequence ID" value="CAJ0601896.1"/>
    <property type="molecule type" value="Genomic_DNA"/>
</dbReference>
<comment type="caution">
    <text evidence="2">The sequence shown here is derived from an EMBL/GenBank/DDBJ whole genome shotgun (WGS) entry which is preliminary data.</text>
</comment>
<proteinExistence type="predicted"/>
<dbReference type="AlphaFoldDB" id="A0AA36M847"/>